<keyword evidence="6" id="KW-1185">Reference proteome</keyword>
<dbReference type="InterPro" id="IPR006076">
    <property type="entry name" value="FAD-dep_OxRdtase"/>
</dbReference>
<evidence type="ECO:0000256" key="3">
    <source>
        <dbReference type="ARBA" id="ARBA00046185"/>
    </source>
</evidence>
<dbReference type="FunCoup" id="B3RLH7">
    <property type="interactions" value="769"/>
</dbReference>
<reference evidence="5 6" key="1">
    <citation type="journal article" date="2008" name="Nature">
        <title>The Trichoplax genome and the nature of placozoans.</title>
        <authorList>
            <person name="Srivastava M."/>
            <person name="Begovic E."/>
            <person name="Chapman J."/>
            <person name="Putnam N.H."/>
            <person name="Hellsten U."/>
            <person name="Kawashima T."/>
            <person name="Kuo A."/>
            <person name="Mitros T."/>
            <person name="Salamov A."/>
            <person name="Carpenter M.L."/>
            <person name="Signorovitch A.Y."/>
            <person name="Moreno M.A."/>
            <person name="Kamm K."/>
            <person name="Grimwood J."/>
            <person name="Schmutz J."/>
            <person name="Shapiro H."/>
            <person name="Grigoriev I.V."/>
            <person name="Buss L.W."/>
            <person name="Schierwater B."/>
            <person name="Dellaporta S.L."/>
            <person name="Rokhsar D.S."/>
        </authorList>
    </citation>
    <scope>NUCLEOTIDE SEQUENCE [LARGE SCALE GENOMIC DNA]</scope>
    <source>
        <strain evidence="5 6">Grell-BS-1999</strain>
    </source>
</reference>
<dbReference type="HOGENOM" id="CLU_007884_4_4_1"/>
<dbReference type="eggNOG" id="KOG2853">
    <property type="taxonomic scope" value="Eukaryota"/>
</dbReference>
<dbReference type="GeneID" id="6749193"/>
<dbReference type="PANTHER" id="PTHR13847:SF287">
    <property type="entry name" value="FAD-DEPENDENT OXIDOREDUCTASE DOMAIN-CONTAINING PROTEIN 1"/>
    <property type="match status" value="1"/>
</dbReference>
<dbReference type="Gene3D" id="3.50.50.60">
    <property type="entry name" value="FAD/NAD(P)-binding domain"/>
    <property type="match status" value="1"/>
</dbReference>
<dbReference type="Gene3D" id="3.30.9.10">
    <property type="entry name" value="D-Amino Acid Oxidase, subunit A, domain 2"/>
    <property type="match status" value="1"/>
</dbReference>
<dbReference type="OMA" id="PDHNALI"/>
<dbReference type="InterPro" id="IPR036188">
    <property type="entry name" value="FAD/NAD-bd_sf"/>
</dbReference>
<dbReference type="RefSeq" id="XP_002108741.1">
    <property type="nucleotide sequence ID" value="XM_002108705.1"/>
</dbReference>
<sequence>MASRLLHSSIKSLNKSMLARWGKHLSSLPSDQFDVVIAGGGIMGLTTAYFLAKRIDPTKICVIERDNKYEKASTPLSCGSIRQQFSVPENIMMSKFGYDFISKCNQYLKVEDDDDLDIQFRNAPYVYLVDENREKLLRENYDVQRSMGAAVKLLSKKELSQIFPWINTDGIAIASLGLENEGSFDPYSFLQCMRKKVVAMSVRYLNGEVVDIMRNQKEIAGIEVKMNEDNHKESIKCRYLVNACGPWAGHIASMAGIGSEKDGLMSVSLPVQPAKRYVYVYDCPTGPKSTPAVTVDSSGTYFRRECSGYYICGRSPSAEQEPKCDNLDCDFEYFYDELWEFLAQRVPAFESLKIVGGWGGFYDYNTVDQNAIIGAHPVLQNFYFINGFSGHGIQQSPAAGRAISELIIDGKFTSIDLTRLGFDRILKNSPLNETNVI</sequence>
<dbReference type="GO" id="GO:0005737">
    <property type="term" value="C:cytoplasm"/>
    <property type="evidence" value="ECO:0000318"/>
    <property type="project" value="GO_Central"/>
</dbReference>
<comment type="function">
    <text evidence="3">Required for the assembly of the mitochondrial membrane respiratory chain NADH dehydrogenase (Complex I). Involved in mid-late stages of complex I assembly.</text>
</comment>
<dbReference type="Proteomes" id="UP000009022">
    <property type="component" value="Unassembled WGS sequence"/>
</dbReference>
<dbReference type="AlphaFoldDB" id="B3RLH7"/>
<dbReference type="OrthoDB" id="424974at2759"/>
<dbReference type="PhylomeDB" id="B3RLH7"/>
<dbReference type="Pfam" id="PF01266">
    <property type="entry name" value="DAO"/>
    <property type="match status" value="1"/>
</dbReference>
<accession>B3RLH7</accession>
<dbReference type="PANTHER" id="PTHR13847">
    <property type="entry name" value="SARCOSINE DEHYDROGENASE-RELATED"/>
    <property type="match status" value="1"/>
</dbReference>
<evidence type="ECO:0000256" key="2">
    <source>
        <dbReference type="ARBA" id="ARBA00039785"/>
    </source>
</evidence>
<keyword evidence="1" id="KW-0560">Oxidoreductase</keyword>
<dbReference type="GO" id="GO:0005739">
    <property type="term" value="C:mitochondrion"/>
    <property type="evidence" value="ECO:0007669"/>
    <property type="project" value="GOC"/>
</dbReference>
<evidence type="ECO:0000313" key="5">
    <source>
        <dbReference type="EMBL" id="EDV29539.1"/>
    </source>
</evidence>
<dbReference type="KEGG" id="tad:TRIADDRAFT_52004"/>
<dbReference type="STRING" id="10228.B3RLH7"/>
<evidence type="ECO:0000259" key="4">
    <source>
        <dbReference type="Pfam" id="PF01266"/>
    </source>
</evidence>
<dbReference type="GO" id="GO:0016491">
    <property type="term" value="F:oxidoreductase activity"/>
    <property type="evidence" value="ECO:0007669"/>
    <property type="project" value="UniProtKB-KW"/>
</dbReference>
<dbReference type="CTD" id="6749193"/>
<evidence type="ECO:0000256" key="1">
    <source>
        <dbReference type="ARBA" id="ARBA00023002"/>
    </source>
</evidence>
<protein>
    <recommendedName>
        <fullName evidence="2">FAD-dependent oxidoreductase domain-containing protein 1</fullName>
    </recommendedName>
</protein>
<evidence type="ECO:0000313" key="6">
    <source>
        <dbReference type="Proteomes" id="UP000009022"/>
    </source>
</evidence>
<name>B3RLH7_TRIAD</name>
<dbReference type="GO" id="GO:0032981">
    <property type="term" value="P:mitochondrial respiratory chain complex I assembly"/>
    <property type="evidence" value="ECO:0000318"/>
    <property type="project" value="GO_Central"/>
</dbReference>
<dbReference type="EMBL" id="DS985241">
    <property type="protein sequence ID" value="EDV29539.1"/>
    <property type="molecule type" value="Genomic_DNA"/>
</dbReference>
<proteinExistence type="predicted"/>
<organism evidence="5 6">
    <name type="scientific">Trichoplax adhaerens</name>
    <name type="common">Trichoplax reptans</name>
    <dbReference type="NCBI Taxonomy" id="10228"/>
    <lineage>
        <taxon>Eukaryota</taxon>
        <taxon>Metazoa</taxon>
        <taxon>Placozoa</taxon>
        <taxon>Uniplacotomia</taxon>
        <taxon>Trichoplacea</taxon>
        <taxon>Trichoplacidae</taxon>
        <taxon>Trichoplax</taxon>
    </lineage>
</organism>
<feature type="domain" description="FAD dependent oxidoreductase" evidence="4">
    <location>
        <begin position="34"/>
        <end position="406"/>
    </location>
</feature>
<dbReference type="FunFam" id="3.30.9.10:FF:000026">
    <property type="entry name" value="FAD-dependent oxidoreductase domain-containing protein 1"/>
    <property type="match status" value="1"/>
</dbReference>
<dbReference type="InParanoid" id="B3RLH7"/>
<gene>
    <name evidence="5" type="ORF">TRIADDRAFT_52004</name>
</gene>
<dbReference type="SUPFAM" id="SSF51905">
    <property type="entry name" value="FAD/NAD(P)-binding domain"/>
    <property type="match status" value="1"/>
</dbReference>